<gene>
    <name evidence="7" type="primary">DAL5_2</name>
    <name evidence="7" type="ORF">Cantr_01176</name>
</gene>
<evidence type="ECO:0000256" key="2">
    <source>
        <dbReference type="ARBA" id="ARBA00022448"/>
    </source>
</evidence>
<feature type="transmembrane region" description="Helical" evidence="6">
    <location>
        <begin position="116"/>
        <end position="138"/>
    </location>
</feature>
<dbReference type="SUPFAM" id="SSF103473">
    <property type="entry name" value="MFS general substrate transporter"/>
    <property type="match status" value="1"/>
</dbReference>
<keyword evidence="3 6" id="KW-0812">Transmembrane</keyword>
<keyword evidence="4 6" id="KW-1133">Transmembrane helix</keyword>
<feature type="transmembrane region" description="Helical" evidence="6">
    <location>
        <begin position="52"/>
        <end position="71"/>
    </location>
</feature>
<dbReference type="GO" id="GO:0016020">
    <property type="term" value="C:membrane"/>
    <property type="evidence" value="ECO:0007669"/>
    <property type="project" value="UniProtKB-SubCell"/>
</dbReference>
<evidence type="ECO:0000313" key="7">
    <source>
        <dbReference type="EMBL" id="RCK65390.1"/>
    </source>
</evidence>
<keyword evidence="8" id="KW-1185">Reference proteome</keyword>
<protein>
    <submittedName>
        <fullName evidence="7">Allantoate permease</fullName>
    </submittedName>
</protein>
<name>A0A367YI64_9ASCO</name>
<dbReference type="InterPro" id="IPR036259">
    <property type="entry name" value="MFS_trans_sf"/>
</dbReference>
<evidence type="ECO:0000256" key="1">
    <source>
        <dbReference type="ARBA" id="ARBA00004141"/>
    </source>
</evidence>
<evidence type="ECO:0000256" key="4">
    <source>
        <dbReference type="ARBA" id="ARBA00022989"/>
    </source>
</evidence>
<organism evidence="7 8">
    <name type="scientific">Candida viswanathii</name>
    <dbReference type="NCBI Taxonomy" id="5486"/>
    <lineage>
        <taxon>Eukaryota</taxon>
        <taxon>Fungi</taxon>
        <taxon>Dikarya</taxon>
        <taxon>Ascomycota</taxon>
        <taxon>Saccharomycotina</taxon>
        <taxon>Pichiomycetes</taxon>
        <taxon>Debaryomycetaceae</taxon>
        <taxon>Candida/Lodderomyces clade</taxon>
        <taxon>Candida</taxon>
    </lineage>
</organism>
<dbReference type="AlphaFoldDB" id="A0A367YI64"/>
<reference evidence="7 8" key="1">
    <citation type="submission" date="2018-06" db="EMBL/GenBank/DDBJ databases">
        <title>Whole genome sequencing of Candida tropicalis (genome annotated by CSBL at Korea University).</title>
        <authorList>
            <person name="Ahn J."/>
        </authorList>
    </citation>
    <scope>NUCLEOTIDE SEQUENCE [LARGE SCALE GENOMIC DNA]</scope>
    <source>
        <strain evidence="7 8">ATCC 20962</strain>
    </source>
</reference>
<dbReference type="PANTHER" id="PTHR43791:SF1">
    <property type="entry name" value="ALLANTOATE PERMEASE"/>
    <property type="match status" value="1"/>
</dbReference>
<dbReference type="OrthoDB" id="4021689at2759"/>
<keyword evidence="2" id="KW-0813">Transport</keyword>
<dbReference type="Proteomes" id="UP000253472">
    <property type="component" value="Unassembled WGS sequence"/>
</dbReference>
<evidence type="ECO:0000313" key="8">
    <source>
        <dbReference type="Proteomes" id="UP000253472"/>
    </source>
</evidence>
<accession>A0A367YI64</accession>
<dbReference type="STRING" id="5486.A0A367YI64"/>
<dbReference type="EMBL" id="QLNQ01000020">
    <property type="protein sequence ID" value="RCK65390.1"/>
    <property type="molecule type" value="Genomic_DNA"/>
</dbReference>
<sequence>MPQGAIEIVGCVLFAYLMPLIPSSLLLGIISTVIGLVAECLLAFCSDGPGLAGLYLFLIGTVGFICVLSTISSNVAGHTKKVTTNALNLIAYCVGNLIGPQTFVESQAPSYAGAKIAIVVTGSISLGALIAIYISYLWENKKRDSMPPVDMSHIENFEFADLTDKENPAFRYAL</sequence>
<keyword evidence="5 6" id="KW-0472">Membrane</keyword>
<dbReference type="GO" id="GO:0022857">
    <property type="term" value="F:transmembrane transporter activity"/>
    <property type="evidence" value="ECO:0007669"/>
    <property type="project" value="TreeGrafter"/>
</dbReference>
<evidence type="ECO:0000256" key="5">
    <source>
        <dbReference type="ARBA" id="ARBA00023136"/>
    </source>
</evidence>
<comment type="caution">
    <text evidence="7">The sequence shown here is derived from an EMBL/GenBank/DDBJ whole genome shotgun (WGS) entry which is preliminary data.</text>
</comment>
<evidence type="ECO:0000256" key="3">
    <source>
        <dbReference type="ARBA" id="ARBA00022692"/>
    </source>
</evidence>
<comment type="subcellular location">
    <subcellularLocation>
        <location evidence="1">Membrane</location>
        <topology evidence="1">Multi-pass membrane protein</topology>
    </subcellularLocation>
</comment>
<evidence type="ECO:0000256" key="6">
    <source>
        <dbReference type="SAM" id="Phobius"/>
    </source>
</evidence>
<proteinExistence type="predicted"/>
<dbReference type="PANTHER" id="PTHR43791">
    <property type="entry name" value="PERMEASE-RELATED"/>
    <property type="match status" value="1"/>
</dbReference>